<keyword evidence="2" id="KW-0813">Transport</keyword>
<keyword evidence="9" id="KW-1185">Reference proteome</keyword>
<gene>
    <name evidence="8" type="ORF">ACFSAU_14570</name>
</gene>
<dbReference type="Pfam" id="PF00127">
    <property type="entry name" value="Copper-bind"/>
    <property type="match status" value="1"/>
</dbReference>
<dbReference type="AlphaFoldDB" id="A0ABD6BUK3"/>
<dbReference type="Proteomes" id="UP001597139">
    <property type="component" value="Unassembled WGS sequence"/>
</dbReference>
<dbReference type="GO" id="GO:0046872">
    <property type="term" value="F:metal ion binding"/>
    <property type="evidence" value="ECO:0007669"/>
    <property type="project" value="UniProtKB-KW"/>
</dbReference>
<organism evidence="8 9">
    <name type="scientific">Halolamina litorea</name>
    <dbReference type="NCBI Taxonomy" id="1515593"/>
    <lineage>
        <taxon>Archaea</taxon>
        <taxon>Methanobacteriati</taxon>
        <taxon>Methanobacteriota</taxon>
        <taxon>Stenosarchaea group</taxon>
        <taxon>Halobacteria</taxon>
        <taxon>Halobacteriales</taxon>
        <taxon>Haloferacaceae</taxon>
    </lineage>
</organism>
<name>A0ABD6BUK3_9EURY</name>
<evidence type="ECO:0000256" key="1">
    <source>
        <dbReference type="ARBA" id="ARBA00004370"/>
    </source>
</evidence>
<evidence type="ECO:0000256" key="6">
    <source>
        <dbReference type="ARBA" id="ARBA00023136"/>
    </source>
</evidence>
<keyword evidence="3" id="KW-0479">Metal-binding</keyword>
<comment type="subcellular location">
    <subcellularLocation>
        <location evidence="1">Membrane</location>
    </subcellularLocation>
</comment>
<dbReference type="Gene3D" id="2.60.40.420">
    <property type="entry name" value="Cupredoxins - blue copper proteins"/>
    <property type="match status" value="1"/>
</dbReference>
<dbReference type="GO" id="GO:0016020">
    <property type="term" value="C:membrane"/>
    <property type="evidence" value="ECO:0007669"/>
    <property type="project" value="UniProtKB-SubCell"/>
</dbReference>
<evidence type="ECO:0000313" key="8">
    <source>
        <dbReference type="EMBL" id="MFD1568717.1"/>
    </source>
</evidence>
<feature type="domain" description="Blue (type 1) copper" evidence="7">
    <location>
        <begin position="62"/>
        <end position="134"/>
    </location>
</feature>
<evidence type="ECO:0000256" key="3">
    <source>
        <dbReference type="ARBA" id="ARBA00022723"/>
    </source>
</evidence>
<dbReference type="InterPro" id="IPR008972">
    <property type="entry name" value="Cupredoxin"/>
</dbReference>
<comment type="caution">
    <text evidence="8">The sequence shown here is derived from an EMBL/GenBank/DDBJ whole genome shotgun (WGS) entry which is preliminary data.</text>
</comment>
<dbReference type="PANTHER" id="PTHR34192">
    <property type="entry name" value="PLASTOCYANIN MAJOR ISOFORM, CHLOROPLASTIC-RELATED"/>
    <property type="match status" value="1"/>
</dbReference>
<evidence type="ECO:0000259" key="7">
    <source>
        <dbReference type="Pfam" id="PF00127"/>
    </source>
</evidence>
<evidence type="ECO:0000256" key="2">
    <source>
        <dbReference type="ARBA" id="ARBA00022448"/>
    </source>
</evidence>
<dbReference type="PANTHER" id="PTHR34192:SF10">
    <property type="entry name" value="PLASTOCYANIN MAJOR ISOFORM, CHLOROPLASTIC-RELATED"/>
    <property type="match status" value="1"/>
</dbReference>
<protein>
    <submittedName>
        <fullName evidence="8">Plastocyanin/azurin family copper-binding protein</fullName>
    </submittedName>
</protein>
<evidence type="ECO:0000256" key="4">
    <source>
        <dbReference type="ARBA" id="ARBA00022982"/>
    </source>
</evidence>
<keyword evidence="5" id="KW-0186">Copper</keyword>
<dbReference type="RefSeq" id="WP_267647524.1">
    <property type="nucleotide sequence ID" value="NZ_JANHGR010000002.1"/>
</dbReference>
<reference evidence="8 9" key="1">
    <citation type="journal article" date="2019" name="Int. J. Syst. Evol. Microbiol.">
        <title>The Global Catalogue of Microorganisms (GCM) 10K type strain sequencing project: providing services to taxonomists for standard genome sequencing and annotation.</title>
        <authorList>
            <consortium name="The Broad Institute Genomics Platform"/>
            <consortium name="The Broad Institute Genome Sequencing Center for Infectious Disease"/>
            <person name="Wu L."/>
            <person name="Ma J."/>
        </authorList>
    </citation>
    <scope>NUCLEOTIDE SEQUENCE [LARGE SCALE GENOMIC DNA]</scope>
    <source>
        <strain evidence="8 9">CGMCC 1.12859</strain>
    </source>
</reference>
<dbReference type="EMBL" id="JBHUCZ010000013">
    <property type="protein sequence ID" value="MFD1568717.1"/>
    <property type="molecule type" value="Genomic_DNA"/>
</dbReference>
<sequence length="137" mass="14674">MSDDDLSRRTLLSRAGVAAAATTALAGCSGGESTETEDFDGEIVEVGPDARNIFSPGTGDPLRIPAGTAVRWVWRSANHNVAVRDQPDDAEWGGDPDIHHSGHTYDFTFEVPGEYHYVCEPHEGMGMVGDVIVESSE</sequence>
<evidence type="ECO:0000256" key="5">
    <source>
        <dbReference type="ARBA" id="ARBA00023008"/>
    </source>
</evidence>
<dbReference type="SUPFAM" id="SSF49503">
    <property type="entry name" value="Cupredoxins"/>
    <property type="match status" value="1"/>
</dbReference>
<accession>A0ABD6BUK3</accession>
<dbReference type="InterPro" id="IPR000923">
    <property type="entry name" value="BlueCu_1"/>
</dbReference>
<dbReference type="PROSITE" id="PS00196">
    <property type="entry name" value="COPPER_BLUE"/>
    <property type="match status" value="1"/>
</dbReference>
<dbReference type="PROSITE" id="PS51318">
    <property type="entry name" value="TAT"/>
    <property type="match status" value="1"/>
</dbReference>
<evidence type="ECO:0000313" key="9">
    <source>
        <dbReference type="Proteomes" id="UP001597139"/>
    </source>
</evidence>
<keyword evidence="6" id="KW-0472">Membrane</keyword>
<dbReference type="InterPro" id="IPR028871">
    <property type="entry name" value="BlueCu_1_BS"/>
</dbReference>
<proteinExistence type="predicted"/>
<keyword evidence="4" id="KW-0249">Electron transport</keyword>
<dbReference type="InterPro" id="IPR006311">
    <property type="entry name" value="TAT_signal"/>
</dbReference>